<dbReference type="SUPFAM" id="SSF81301">
    <property type="entry name" value="Nucleotidyltransferase"/>
    <property type="match status" value="1"/>
</dbReference>
<sequence length="395" mass="46296">MKVCKKCFTSFKKCRSFIDHEIRVHGRTEFSWWCPDCPFLPFMSQRSRDDHCHMAKQHRRDLRGGKMLRAHVQDPFSGRSMDTAELNKYITENLRASDTLKDHASEALDAIFKKIQEDDKLQIRELVKAGSLAKGTALKDSSDLDCVMIMNGIETVADLKKKLPDIQEQVSACLRNPPPAWKIEDLWNSRFAVQFKFKMKHWLHGEVEVDLLPTFQADVESYEGLFLGRRKLYSQMHREKGKDILKYYSAAACKLQRDFIKELPSNVKDLILLVKKWRKNYQLGLSSYFMELVVVHEWQKAKKPERFDTKKGFKAIMEALYNYEELYAMWDKYYEKKDVPREIIQTRPLVLDPANPTNNLCEGIAQEKWDELEEAAKMTLDSPFLQSTHVTPNWK</sequence>
<dbReference type="InterPro" id="IPR002934">
    <property type="entry name" value="Polymerase_NTP_transf_dom"/>
</dbReference>
<evidence type="ECO:0000313" key="3">
    <source>
        <dbReference type="EMBL" id="EDO43352.1"/>
    </source>
</evidence>
<dbReference type="GO" id="GO:0001730">
    <property type="term" value="F:2'-5'-oligoadenylate synthetase activity"/>
    <property type="evidence" value="ECO:0000318"/>
    <property type="project" value="GO_Central"/>
</dbReference>
<dbReference type="SUPFAM" id="SSF81631">
    <property type="entry name" value="PAP/OAS1 substrate-binding domain"/>
    <property type="match status" value="1"/>
</dbReference>
<dbReference type="eggNOG" id="ENOG502S649">
    <property type="taxonomic scope" value="Eukaryota"/>
</dbReference>
<dbReference type="PROSITE" id="PS00028">
    <property type="entry name" value="ZINC_FINGER_C2H2_1"/>
    <property type="match status" value="1"/>
</dbReference>
<dbReference type="KEGG" id="nve:5515274"/>
<dbReference type="GO" id="GO:0003725">
    <property type="term" value="F:double-stranded RNA binding"/>
    <property type="evidence" value="ECO:0000318"/>
    <property type="project" value="GO_Central"/>
</dbReference>
<dbReference type="EMBL" id="DS469554">
    <property type="protein sequence ID" value="EDO43352.1"/>
    <property type="molecule type" value="Genomic_DNA"/>
</dbReference>
<dbReference type="AlphaFoldDB" id="A7RYP1"/>
<evidence type="ECO:0000313" key="4">
    <source>
        <dbReference type="Proteomes" id="UP000001593"/>
    </source>
</evidence>
<dbReference type="PROSITE" id="PS50152">
    <property type="entry name" value="25A_SYNTH_3"/>
    <property type="match status" value="1"/>
</dbReference>
<dbReference type="InterPro" id="IPR013087">
    <property type="entry name" value="Znf_C2H2_type"/>
</dbReference>
<dbReference type="GO" id="GO:0005829">
    <property type="term" value="C:cytosol"/>
    <property type="evidence" value="ECO:0000318"/>
    <property type="project" value="GO_Central"/>
</dbReference>
<dbReference type="PANTHER" id="PTHR11258">
    <property type="entry name" value="2-5 OLIGOADENYLATE SYNTHETASE"/>
    <property type="match status" value="1"/>
</dbReference>
<proteinExistence type="inferred from homology"/>
<dbReference type="STRING" id="45351.A7RYP1"/>
<dbReference type="InParanoid" id="A7RYP1"/>
<dbReference type="HOGENOM" id="CLU_595751_0_0_1"/>
<name>A7RYP1_NEMVE</name>
<dbReference type="OMA" id="CCMDLYG"/>
<dbReference type="Gene3D" id="3.30.460.10">
    <property type="entry name" value="Beta Polymerase, domain 2"/>
    <property type="match status" value="1"/>
</dbReference>
<dbReference type="FunFam" id="1.10.1410.20:FF:000004">
    <property type="entry name" value="2'-5'-oligoadenylate synthase 3-like isoform X1"/>
    <property type="match status" value="1"/>
</dbReference>
<dbReference type="Gene3D" id="1.10.1410.20">
    <property type="entry name" value="2'-5'-oligoadenylate synthetase 1, domain 2"/>
    <property type="match status" value="1"/>
</dbReference>
<dbReference type="GO" id="GO:0005654">
    <property type="term" value="C:nucleoplasm"/>
    <property type="evidence" value="ECO:0000318"/>
    <property type="project" value="GO_Central"/>
</dbReference>
<dbReference type="PANTHER" id="PTHR11258:SF11">
    <property type="entry name" value="C2H2-TYPE DOMAIN-CONTAINING PROTEIN"/>
    <property type="match status" value="1"/>
</dbReference>
<dbReference type="InterPro" id="IPR006116">
    <property type="entry name" value="NT_2-5OAS_ClassI-CCAase"/>
</dbReference>
<dbReference type="Pfam" id="PF01909">
    <property type="entry name" value="NTP_transf_2"/>
    <property type="match status" value="1"/>
</dbReference>
<keyword evidence="4" id="KW-1185">Reference proteome</keyword>
<evidence type="ECO:0000256" key="1">
    <source>
        <dbReference type="ARBA" id="ARBA00009526"/>
    </source>
</evidence>
<reference evidence="3 4" key="1">
    <citation type="journal article" date="2007" name="Science">
        <title>Sea anemone genome reveals ancestral eumetazoan gene repertoire and genomic organization.</title>
        <authorList>
            <person name="Putnam N.H."/>
            <person name="Srivastava M."/>
            <person name="Hellsten U."/>
            <person name="Dirks B."/>
            <person name="Chapman J."/>
            <person name="Salamov A."/>
            <person name="Terry A."/>
            <person name="Shapiro H."/>
            <person name="Lindquist E."/>
            <person name="Kapitonov V.V."/>
            <person name="Jurka J."/>
            <person name="Genikhovich G."/>
            <person name="Grigoriev I.V."/>
            <person name="Lucas S.M."/>
            <person name="Steele R.E."/>
            <person name="Finnerty J.R."/>
            <person name="Technau U."/>
            <person name="Martindale M.Q."/>
            <person name="Rokhsar D.S."/>
        </authorList>
    </citation>
    <scope>NUCLEOTIDE SEQUENCE [LARGE SCALE GENOMIC DNA]</scope>
    <source>
        <strain evidence="4">CH2 X CH6</strain>
    </source>
</reference>
<comment type="similarity">
    <text evidence="1">Belongs to the 2-5A synthase family.</text>
</comment>
<gene>
    <name evidence="3" type="ORF">NEMVEDRAFT_v1g241602</name>
</gene>
<dbReference type="Pfam" id="PF10421">
    <property type="entry name" value="OAS1_C"/>
    <property type="match status" value="1"/>
</dbReference>
<accession>A7RYP1</accession>
<organism evidence="3 4">
    <name type="scientific">Nematostella vectensis</name>
    <name type="common">Starlet sea anemone</name>
    <dbReference type="NCBI Taxonomy" id="45351"/>
    <lineage>
        <taxon>Eukaryota</taxon>
        <taxon>Metazoa</taxon>
        <taxon>Cnidaria</taxon>
        <taxon>Anthozoa</taxon>
        <taxon>Hexacorallia</taxon>
        <taxon>Actiniaria</taxon>
        <taxon>Edwardsiidae</taxon>
        <taxon>Nematostella</taxon>
    </lineage>
</organism>
<dbReference type="CDD" id="cd05400">
    <property type="entry name" value="NT_2-5OAS_ClassI-CCAase"/>
    <property type="match status" value="1"/>
</dbReference>
<dbReference type="Proteomes" id="UP000001593">
    <property type="component" value="Unassembled WGS sequence"/>
</dbReference>
<dbReference type="InterPro" id="IPR043519">
    <property type="entry name" value="NT_sf"/>
</dbReference>
<dbReference type="PhylomeDB" id="A7RYP1"/>
<protein>
    <recommendedName>
        <fullName evidence="2">C2H2-type domain-containing protein</fullName>
    </recommendedName>
</protein>
<evidence type="ECO:0000259" key="2">
    <source>
        <dbReference type="PROSITE" id="PS00028"/>
    </source>
</evidence>
<dbReference type="OrthoDB" id="9978031at2759"/>
<feature type="domain" description="C2H2-type" evidence="2">
    <location>
        <begin position="4"/>
        <end position="25"/>
    </location>
</feature>
<dbReference type="GO" id="GO:0016020">
    <property type="term" value="C:membrane"/>
    <property type="evidence" value="ECO:0000318"/>
    <property type="project" value="GO_Central"/>
</dbReference>
<dbReference type="InterPro" id="IPR018952">
    <property type="entry name" value="2-5-oligoAdlate_synth_1_dom2/C"/>
</dbReference>